<keyword evidence="1" id="KW-1185">Reference proteome</keyword>
<evidence type="ECO:0000313" key="2">
    <source>
        <dbReference type="WBParaSite" id="nRc.2.0.1.t42984-RA"/>
    </source>
</evidence>
<dbReference type="WBParaSite" id="nRc.2.0.1.t42984-RA">
    <property type="protein sequence ID" value="nRc.2.0.1.t42984-RA"/>
    <property type="gene ID" value="nRc.2.0.1.g42984"/>
</dbReference>
<dbReference type="Proteomes" id="UP000887565">
    <property type="component" value="Unplaced"/>
</dbReference>
<sequence>MKNVYKAPGAEELTFWTICAITCYQTGPNNRFHMYDMEVKQHSRNALTLIQSPIEKSQAAYAQSYDGTAQDASYKAFFAFMSQTVEYNMILPKGASVNYKKLNKNMKIVNYKVINCLNKLNKVVKTPTNPPKAGPNDFS</sequence>
<name>A0A915KXT4_ROMCU</name>
<reference evidence="2" key="1">
    <citation type="submission" date="2022-11" db="UniProtKB">
        <authorList>
            <consortium name="WormBaseParasite"/>
        </authorList>
    </citation>
    <scope>IDENTIFICATION</scope>
</reference>
<proteinExistence type="predicted"/>
<accession>A0A915KXT4</accession>
<dbReference type="AlphaFoldDB" id="A0A915KXT4"/>
<organism evidence="1 2">
    <name type="scientific">Romanomermis culicivorax</name>
    <name type="common">Nematode worm</name>
    <dbReference type="NCBI Taxonomy" id="13658"/>
    <lineage>
        <taxon>Eukaryota</taxon>
        <taxon>Metazoa</taxon>
        <taxon>Ecdysozoa</taxon>
        <taxon>Nematoda</taxon>
        <taxon>Enoplea</taxon>
        <taxon>Dorylaimia</taxon>
        <taxon>Mermithida</taxon>
        <taxon>Mermithoidea</taxon>
        <taxon>Mermithidae</taxon>
        <taxon>Romanomermis</taxon>
    </lineage>
</organism>
<protein>
    <submittedName>
        <fullName evidence="2">Uncharacterized protein</fullName>
    </submittedName>
</protein>
<evidence type="ECO:0000313" key="1">
    <source>
        <dbReference type="Proteomes" id="UP000887565"/>
    </source>
</evidence>